<dbReference type="Gene3D" id="1.10.238.10">
    <property type="entry name" value="EF-hand"/>
    <property type="match status" value="1"/>
</dbReference>
<dbReference type="CDD" id="cd16180">
    <property type="entry name" value="EFh_PEF_Group_I"/>
    <property type="match status" value="1"/>
</dbReference>
<comment type="subcellular location">
    <subcellularLocation>
        <location evidence="1">Cytoplasm</location>
    </subcellularLocation>
</comment>
<dbReference type="PANTHER" id="PTHR46212">
    <property type="entry name" value="PEFLIN"/>
    <property type="match status" value="1"/>
</dbReference>
<accession>A0A5C3KQK9</accession>
<proteinExistence type="predicted"/>
<dbReference type="GO" id="GO:0005509">
    <property type="term" value="F:calcium ion binding"/>
    <property type="evidence" value="ECO:0007669"/>
    <property type="project" value="InterPro"/>
</dbReference>
<dbReference type="SMART" id="SM00054">
    <property type="entry name" value="EFh"/>
    <property type="match status" value="4"/>
</dbReference>
<keyword evidence="3" id="KW-0479">Metal-binding</keyword>
<dbReference type="Pfam" id="PF13499">
    <property type="entry name" value="EF-hand_7"/>
    <property type="match status" value="1"/>
</dbReference>
<dbReference type="Proteomes" id="UP000307440">
    <property type="component" value="Unassembled WGS sequence"/>
</dbReference>
<evidence type="ECO:0000256" key="1">
    <source>
        <dbReference type="ARBA" id="ARBA00004496"/>
    </source>
</evidence>
<dbReference type="SUPFAM" id="SSF47473">
    <property type="entry name" value="EF-hand"/>
    <property type="match status" value="1"/>
</dbReference>
<keyword evidence="4" id="KW-0677">Repeat</keyword>
<evidence type="ECO:0000256" key="5">
    <source>
        <dbReference type="ARBA" id="ARBA00022837"/>
    </source>
</evidence>
<dbReference type="EMBL" id="ML210236">
    <property type="protein sequence ID" value="TFK22646.1"/>
    <property type="molecule type" value="Genomic_DNA"/>
</dbReference>
<feature type="domain" description="EF-hand" evidence="7">
    <location>
        <begin position="146"/>
        <end position="181"/>
    </location>
</feature>
<evidence type="ECO:0000313" key="9">
    <source>
        <dbReference type="Proteomes" id="UP000307440"/>
    </source>
</evidence>
<dbReference type="STRING" id="230819.A0A5C3KQK9"/>
<reference evidence="8 9" key="1">
    <citation type="journal article" date="2019" name="Nat. Ecol. Evol.">
        <title>Megaphylogeny resolves global patterns of mushroom evolution.</title>
        <authorList>
            <person name="Varga T."/>
            <person name="Krizsan K."/>
            <person name="Foldi C."/>
            <person name="Dima B."/>
            <person name="Sanchez-Garcia M."/>
            <person name="Sanchez-Ramirez S."/>
            <person name="Szollosi G.J."/>
            <person name="Szarkandi J.G."/>
            <person name="Papp V."/>
            <person name="Albert L."/>
            <person name="Andreopoulos W."/>
            <person name="Angelini C."/>
            <person name="Antonin V."/>
            <person name="Barry K.W."/>
            <person name="Bougher N.L."/>
            <person name="Buchanan P."/>
            <person name="Buyck B."/>
            <person name="Bense V."/>
            <person name="Catcheside P."/>
            <person name="Chovatia M."/>
            <person name="Cooper J."/>
            <person name="Damon W."/>
            <person name="Desjardin D."/>
            <person name="Finy P."/>
            <person name="Geml J."/>
            <person name="Haridas S."/>
            <person name="Hughes K."/>
            <person name="Justo A."/>
            <person name="Karasinski D."/>
            <person name="Kautmanova I."/>
            <person name="Kiss B."/>
            <person name="Kocsube S."/>
            <person name="Kotiranta H."/>
            <person name="LaButti K.M."/>
            <person name="Lechner B.E."/>
            <person name="Liimatainen K."/>
            <person name="Lipzen A."/>
            <person name="Lukacs Z."/>
            <person name="Mihaltcheva S."/>
            <person name="Morgado L.N."/>
            <person name="Niskanen T."/>
            <person name="Noordeloos M.E."/>
            <person name="Ohm R.A."/>
            <person name="Ortiz-Santana B."/>
            <person name="Ovrebo C."/>
            <person name="Racz N."/>
            <person name="Riley R."/>
            <person name="Savchenko A."/>
            <person name="Shiryaev A."/>
            <person name="Soop K."/>
            <person name="Spirin V."/>
            <person name="Szebenyi C."/>
            <person name="Tomsovsky M."/>
            <person name="Tulloss R.E."/>
            <person name="Uehling J."/>
            <person name="Grigoriev I.V."/>
            <person name="Vagvolgyi C."/>
            <person name="Papp T."/>
            <person name="Martin F.M."/>
            <person name="Miettinen O."/>
            <person name="Hibbett D.S."/>
            <person name="Nagy L.G."/>
        </authorList>
    </citation>
    <scope>NUCLEOTIDE SEQUENCE [LARGE SCALE GENOMIC DNA]</scope>
    <source>
        <strain evidence="8 9">CBS 121175</strain>
    </source>
</reference>
<dbReference type="PROSITE" id="PS50222">
    <property type="entry name" value="EF_HAND_2"/>
    <property type="match status" value="2"/>
</dbReference>
<evidence type="ECO:0000256" key="4">
    <source>
        <dbReference type="ARBA" id="ARBA00022737"/>
    </source>
</evidence>
<feature type="region of interest" description="Disordered" evidence="6">
    <location>
        <begin position="16"/>
        <end position="42"/>
    </location>
</feature>
<dbReference type="InterPro" id="IPR011992">
    <property type="entry name" value="EF-hand-dom_pair"/>
</dbReference>
<evidence type="ECO:0000256" key="6">
    <source>
        <dbReference type="SAM" id="MobiDB-lite"/>
    </source>
</evidence>
<name>A0A5C3KQK9_COPMA</name>
<protein>
    <submittedName>
        <fullName evidence="8">EF-hand</fullName>
    </submittedName>
</protein>
<dbReference type="PANTHER" id="PTHR46212:SF3">
    <property type="entry name" value="GH27120P"/>
    <property type="match status" value="1"/>
</dbReference>
<evidence type="ECO:0000256" key="3">
    <source>
        <dbReference type="ARBA" id="ARBA00022723"/>
    </source>
</evidence>
<dbReference type="InterPro" id="IPR018247">
    <property type="entry name" value="EF_Hand_1_Ca_BS"/>
</dbReference>
<feature type="domain" description="EF-hand" evidence="7">
    <location>
        <begin position="75"/>
        <end position="110"/>
    </location>
</feature>
<dbReference type="InterPro" id="IPR002048">
    <property type="entry name" value="EF_hand_dom"/>
</dbReference>
<evidence type="ECO:0000313" key="8">
    <source>
        <dbReference type="EMBL" id="TFK22646.1"/>
    </source>
</evidence>
<keyword evidence="5" id="KW-0106">Calcium</keyword>
<dbReference type="GO" id="GO:0005737">
    <property type="term" value="C:cytoplasm"/>
    <property type="evidence" value="ECO:0007669"/>
    <property type="project" value="UniProtKB-SubCell"/>
</dbReference>
<dbReference type="AlphaFoldDB" id="A0A5C3KQK9"/>
<evidence type="ECO:0000259" key="7">
    <source>
        <dbReference type="PROSITE" id="PS50222"/>
    </source>
</evidence>
<evidence type="ECO:0000256" key="2">
    <source>
        <dbReference type="ARBA" id="ARBA00022490"/>
    </source>
</evidence>
<sequence>MGLVLLLQYGAPPPGGGYGAPPGPPPAAGGYGGYGAPPPAGNYGAPPPAAGYGAAPPGYGGGFQAPGGARPPPPGADPQLWGWFAAVDTDRSGVINAQELERALINGDWTPFDIDTVKMLMSIFDVDRSGTIGFNEASTRFAGLWKYIKDWQNVFKHFDRDRSGSIDGGELRDALAQFGYNLSPPLLDLLQKKYDAKTTGNKANQAAVRAGPAPGISFDRFVRACVVVKQLSESFGKLDTDRDGWIQINYDQFMHTVLSLP</sequence>
<gene>
    <name evidence="8" type="ORF">FA15DRAFT_706209</name>
</gene>
<dbReference type="GO" id="GO:0048306">
    <property type="term" value="F:calcium-dependent protein binding"/>
    <property type="evidence" value="ECO:0007669"/>
    <property type="project" value="UniProtKB-ARBA"/>
</dbReference>
<keyword evidence="2" id="KW-0963">Cytoplasm</keyword>
<dbReference type="OrthoDB" id="186625at2759"/>
<feature type="compositionally biased region" description="Pro residues" evidence="6">
    <location>
        <begin position="16"/>
        <end position="27"/>
    </location>
</feature>
<keyword evidence="9" id="KW-1185">Reference proteome</keyword>
<dbReference type="InterPro" id="IPR051426">
    <property type="entry name" value="Peflin/Sorcin_CaBP"/>
</dbReference>
<dbReference type="Pfam" id="PF13405">
    <property type="entry name" value="EF-hand_6"/>
    <property type="match status" value="1"/>
</dbReference>
<dbReference type="PROSITE" id="PS00018">
    <property type="entry name" value="EF_HAND_1"/>
    <property type="match status" value="2"/>
</dbReference>
<organism evidence="8 9">
    <name type="scientific">Coprinopsis marcescibilis</name>
    <name type="common">Agaric fungus</name>
    <name type="synonym">Psathyrella marcescibilis</name>
    <dbReference type="NCBI Taxonomy" id="230819"/>
    <lineage>
        <taxon>Eukaryota</taxon>
        <taxon>Fungi</taxon>
        <taxon>Dikarya</taxon>
        <taxon>Basidiomycota</taxon>
        <taxon>Agaricomycotina</taxon>
        <taxon>Agaricomycetes</taxon>
        <taxon>Agaricomycetidae</taxon>
        <taxon>Agaricales</taxon>
        <taxon>Agaricineae</taxon>
        <taxon>Psathyrellaceae</taxon>
        <taxon>Coprinopsis</taxon>
    </lineage>
</organism>